<keyword evidence="3 5" id="KW-0378">Hydrolase</keyword>
<evidence type="ECO:0000256" key="1">
    <source>
        <dbReference type="ARBA" id="ARBA00011073"/>
    </source>
</evidence>
<evidence type="ECO:0000313" key="9">
    <source>
        <dbReference type="EMBL" id="CAG8799381.1"/>
    </source>
</evidence>
<dbReference type="InterPro" id="IPR050131">
    <property type="entry name" value="Peptidase_S8_subtilisin-like"/>
</dbReference>
<dbReference type="InterPro" id="IPR036852">
    <property type="entry name" value="Peptidase_S8/S53_dom_sf"/>
</dbReference>
<dbReference type="FunFam" id="3.40.50.200:FF:000014">
    <property type="entry name" value="Proteinase K"/>
    <property type="match status" value="1"/>
</dbReference>
<dbReference type="GO" id="GO:0006508">
    <property type="term" value="P:proteolysis"/>
    <property type="evidence" value="ECO:0007669"/>
    <property type="project" value="UniProtKB-KW"/>
</dbReference>
<dbReference type="Pfam" id="PF00082">
    <property type="entry name" value="Peptidase_S8"/>
    <property type="match status" value="1"/>
</dbReference>
<dbReference type="PROSITE" id="PS00136">
    <property type="entry name" value="SUBTILASE_ASP"/>
    <property type="match status" value="1"/>
</dbReference>
<evidence type="ECO:0000313" key="10">
    <source>
        <dbReference type="Proteomes" id="UP000789759"/>
    </source>
</evidence>
<feature type="non-terminal residue" evidence="9">
    <location>
        <position position="424"/>
    </location>
</feature>
<comment type="similarity">
    <text evidence="1 5 6">Belongs to the peptidase S8 family.</text>
</comment>
<proteinExistence type="inferred from homology"/>
<dbReference type="PANTHER" id="PTHR43806:SF11">
    <property type="entry name" value="CEREVISIN-RELATED"/>
    <property type="match status" value="1"/>
</dbReference>
<feature type="active site" description="Charge relay system" evidence="5">
    <location>
        <position position="206"/>
    </location>
</feature>
<evidence type="ECO:0000256" key="3">
    <source>
        <dbReference type="ARBA" id="ARBA00022801"/>
    </source>
</evidence>
<feature type="domain" description="Peptidase S8/S53" evidence="8">
    <location>
        <begin position="164"/>
        <end position="402"/>
    </location>
</feature>
<evidence type="ECO:0000256" key="7">
    <source>
        <dbReference type="SAM" id="SignalP"/>
    </source>
</evidence>
<reference evidence="9" key="1">
    <citation type="submission" date="2021-06" db="EMBL/GenBank/DDBJ databases">
        <authorList>
            <person name="Kallberg Y."/>
            <person name="Tangrot J."/>
            <person name="Rosling A."/>
        </authorList>
    </citation>
    <scope>NUCLEOTIDE SEQUENCE</scope>
    <source>
        <strain evidence="9">FL966</strain>
    </source>
</reference>
<dbReference type="PROSITE" id="PS00138">
    <property type="entry name" value="SUBTILASE_SER"/>
    <property type="match status" value="1"/>
</dbReference>
<dbReference type="OrthoDB" id="206201at2759"/>
<dbReference type="SUPFAM" id="SSF52743">
    <property type="entry name" value="Subtilisin-like"/>
    <property type="match status" value="1"/>
</dbReference>
<dbReference type="InterPro" id="IPR000209">
    <property type="entry name" value="Peptidase_S8/S53_dom"/>
</dbReference>
<dbReference type="GO" id="GO:0004252">
    <property type="term" value="F:serine-type endopeptidase activity"/>
    <property type="evidence" value="ECO:0007669"/>
    <property type="project" value="UniProtKB-UniRule"/>
</dbReference>
<dbReference type="InterPro" id="IPR015500">
    <property type="entry name" value="Peptidase_S8_subtilisin-rel"/>
</dbReference>
<evidence type="ECO:0000256" key="6">
    <source>
        <dbReference type="RuleBase" id="RU003355"/>
    </source>
</evidence>
<keyword evidence="2 5" id="KW-0645">Protease</keyword>
<evidence type="ECO:0000256" key="2">
    <source>
        <dbReference type="ARBA" id="ARBA00022670"/>
    </source>
</evidence>
<comment type="caution">
    <text evidence="9">The sequence shown here is derived from an EMBL/GenBank/DDBJ whole genome shotgun (WGS) entry which is preliminary data.</text>
</comment>
<dbReference type="InterPro" id="IPR022398">
    <property type="entry name" value="Peptidase_S8_His-AS"/>
</dbReference>
<dbReference type="PANTHER" id="PTHR43806">
    <property type="entry name" value="PEPTIDASE S8"/>
    <property type="match status" value="1"/>
</dbReference>
<keyword evidence="7" id="KW-0732">Signal</keyword>
<feature type="chain" id="PRO_5040400043" evidence="7">
    <location>
        <begin position="23"/>
        <end position="424"/>
    </location>
</feature>
<keyword evidence="10" id="KW-1185">Reference proteome</keyword>
<feature type="active site" description="Charge relay system" evidence="5">
    <location>
        <position position="368"/>
    </location>
</feature>
<protein>
    <submittedName>
        <fullName evidence="9">496_t:CDS:1</fullName>
    </submittedName>
</protein>
<dbReference type="AlphaFoldDB" id="A0A9N9JWM1"/>
<dbReference type="Proteomes" id="UP000789759">
    <property type="component" value="Unassembled WGS sequence"/>
</dbReference>
<dbReference type="EMBL" id="CAJVQA010030456">
    <property type="protein sequence ID" value="CAG8799381.1"/>
    <property type="molecule type" value="Genomic_DNA"/>
</dbReference>
<dbReference type="PROSITE" id="PS00137">
    <property type="entry name" value="SUBTILASE_HIS"/>
    <property type="match status" value="1"/>
</dbReference>
<gene>
    <name evidence="9" type="ORF">CPELLU_LOCUS17592</name>
</gene>
<dbReference type="InterPro" id="IPR034193">
    <property type="entry name" value="PCSK9_ProteinaseK-like"/>
</dbReference>
<dbReference type="InterPro" id="IPR023827">
    <property type="entry name" value="Peptidase_S8_Asp-AS"/>
</dbReference>
<dbReference type="GO" id="GO:0005615">
    <property type="term" value="C:extracellular space"/>
    <property type="evidence" value="ECO:0007669"/>
    <property type="project" value="TreeGrafter"/>
</dbReference>
<accession>A0A9N9JWM1</accession>
<sequence length="424" mass="44522">MGSLKYFIYISALTYLFTLVASVDPTTKCENSKSSINSNEQKDLYNVIVSSVEDKDSHLEWLSTCQNRIIGRSTKSIRSVKDKSYVKDFSVDGLHGYSAWFTKDMAINTIKNKPGTLIVEKDGIMKINYVVPRTVQPSPEPGLDRIDQANPTLDKKFTFPDSAGQGVNVFIVDTGIRKTHKEFQGRAKSGGAFCNGCTSDDDGNGHGTQVAGIVAGNTFGVSKKSNVIAIKVLGDDGSGSNTDVISGLTSVLAQHKNATNKNTVVSMSLGGAKSNAVNAAVKALTDAGAHVVVAAGNEAADACTSSPSSELSAITVGAVDVELNDTKTNNIAFFSNFGKCVDIFAPGVKIKSAGNKTDTDILVFSGTSQATPHVSGTIALIIAKEGNKSPAEMATALKTLSTTNAIDFSAVTGADKASPNNMLR</sequence>
<dbReference type="PRINTS" id="PR00723">
    <property type="entry name" value="SUBTILISIN"/>
</dbReference>
<dbReference type="CDD" id="cd04077">
    <property type="entry name" value="Peptidases_S8_PCSK9_ProteinaseK_like"/>
    <property type="match status" value="1"/>
</dbReference>
<keyword evidence="4 5" id="KW-0720">Serine protease</keyword>
<feature type="signal peptide" evidence="7">
    <location>
        <begin position="1"/>
        <end position="22"/>
    </location>
</feature>
<organism evidence="9 10">
    <name type="scientific">Cetraspora pellucida</name>
    <dbReference type="NCBI Taxonomy" id="1433469"/>
    <lineage>
        <taxon>Eukaryota</taxon>
        <taxon>Fungi</taxon>
        <taxon>Fungi incertae sedis</taxon>
        <taxon>Mucoromycota</taxon>
        <taxon>Glomeromycotina</taxon>
        <taxon>Glomeromycetes</taxon>
        <taxon>Diversisporales</taxon>
        <taxon>Gigasporaceae</taxon>
        <taxon>Cetraspora</taxon>
    </lineage>
</organism>
<name>A0A9N9JWM1_9GLOM</name>
<evidence type="ECO:0000259" key="8">
    <source>
        <dbReference type="Pfam" id="PF00082"/>
    </source>
</evidence>
<feature type="active site" description="Charge relay system" evidence="5">
    <location>
        <position position="173"/>
    </location>
</feature>
<evidence type="ECO:0000256" key="5">
    <source>
        <dbReference type="PROSITE-ProRule" id="PRU01240"/>
    </source>
</evidence>
<dbReference type="PROSITE" id="PS51892">
    <property type="entry name" value="SUBTILASE"/>
    <property type="match status" value="1"/>
</dbReference>
<dbReference type="Gene3D" id="3.40.50.200">
    <property type="entry name" value="Peptidase S8/S53 domain"/>
    <property type="match status" value="1"/>
</dbReference>
<evidence type="ECO:0000256" key="4">
    <source>
        <dbReference type="ARBA" id="ARBA00022825"/>
    </source>
</evidence>
<dbReference type="InterPro" id="IPR023828">
    <property type="entry name" value="Peptidase_S8_Ser-AS"/>
</dbReference>